<evidence type="ECO:0000256" key="8">
    <source>
        <dbReference type="ARBA" id="ARBA00022848"/>
    </source>
</evidence>
<organism evidence="15 16">
    <name type="scientific">Haematococcus lacustris</name>
    <name type="common">Green alga</name>
    <name type="synonym">Haematococcus pluvialis</name>
    <dbReference type="NCBI Taxonomy" id="44745"/>
    <lineage>
        <taxon>Eukaryota</taxon>
        <taxon>Viridiplantae</taxon>
        <taxon>Chlorophyta</taxon>
        <taxon>core chlorophytes</taxon>
        <taxon>Chlorophyceae</taxon>
        <taxon>CS clade</taxon>
        <taxon>Chlamydomonadales</taxon>
        <taxon>Haematococcaceae</taxon>
        <taxon>Haematococcus</taxon>
    </lineage>
</organism>
<evidence type="ECO:0000256" key="9">
    <source>
        <dbReference type="ARBA" id="ARBA00022989"/>
    </source>
</evidence>
<evidence type="ECO:0000256" key="13">
    <source>
        <dbReference type="RuleBase" id="RU362025"/>
    </source>
</evidence>
<feature type="domain" description="SAM-dependent methyltransferase Erg6/SMT-type" evidence="14">
    <location>
        <begin position="106"/>
        <end position="385"/>
    </location>
</feature>
<sequence>MSAPALPEFIVRGLDSAQACVEKLTPNQKYALGAVGGLASVYLAGSLLARSSSQGRKPAAFELTGGSIARENVAKEFKEYSASFGEDGTGTGIKDRNKTVHLVDVFYSLVTDIYEWGWGQSFHFSPKLPAKSWKASEAAHEARIPAIIGAKPGDKILDCGCGVGGPMRTIASVSGAHVVGITINDYQVQRATHHNQKEGMTPLTSVVRGDFTAMPFETGSFNGAYAIEATCHAPKLEQVYGEIFRVLKPGSIFVSYEWVSTKLFDPSNPTHVKIMDEINYGNGLPEMRTWKQAEEAGKSVGFELLWAQDLAVSSVVNSPWYDRLGNLTWMHHVNHAVVSFFDFLGMTPRGMKDVHNMLVMVAKSLIKGGQSGTFSPMYMLVFRKPATK</sequence>
<evidence type="ECO:0000256" key="5">
    <source>
        <dbReference type="ARBA" id="ARBA00022691"/>
    </source>
</evidence>
<keyword evidence="9" id="KW-1133">Transmembrane helix</keyword>
<protein>
    <recommendedName>
        <fullName evidence="13">Methyltransferase</fullName>
        <ecNumber evidence="13">2.1.1.-</ecNumber>
    </recommendedName>
</protein>
<evidence type="ECO:0000256" key="1">
    <source>
        <dbReference type="ARBA" id="ARBA00004111"/>
    </source>
</evidence>
<dbReference type="EC" id="2.1.1.-" evidence="13"/>
<dbReference type="GO" id="GO:0032259">
    <property type="term" value="P:methylation"/>
    <property type="evidence" value="ECO:0007669"/>
    <property type="project" value="UniProtKB-KW"/>
</dbReference>
<dbReference type="Proteomes" id="UP000485058">
    <property type="component" value="Unassembled WGS sequence"/>
</dbReference>
<name>A0A699ZQI4_HAELA</name>
<accession>A0A699ZQI4</accession>
<dbReference type="EMBL" id="BLLF01001740">
    <property type="protein sequence ID" value="GFH20994.1"/>
    <property type="molecule type" value="Genomic_DNA"/>
</dbReference>
<dbReference type="PANTHER" id="PTHR44742:SF2">
    <property type="entry name" value="24-METHYLENESTEROL C-METHYLTRANSFERASE 2"/>
    <property type="match status" value="1"/>
</dbReference>
<comment type="subcellular location">
    <subcellularLocation>
        <location evidence="1">Microsome membrane</location>
        <topology evidence="1">Single-pass membrane protein</topology>
    </subcellularLocation>
</comment>
<reference evidence="15 16" key="1">
    <citation type="submission" date="2020-02" db="EMBL/GenBank/DDBJ databases">
        <title>Draft genome sequence of Haematococcus lacustris strain NIES-144.</title>
        <authorList>
            <person name="Morimoto D."/>
            <person name="Nakagawa S."/>
            <person name="Yoshida T."/>
            <person name="Sawayama S."/>
        </authorList>
    </citation>
    <scope>NUCLEOTIDE SEQUENCE [LARGE SCALE GENOMIC DNA]</scope>
    <source>
        <strain evidence="15 16">NIES-144</strain>
    </source>
</reference>
<evidence type="ECO:0000259" key="14">
    <source>
        <dbReference type="PROSITE" id="PS51685"/>
    </source>
</evidence>
<keyword evidence="4 12" id="KW-0808">Transferase</keyword>
<keyword evidence="16" id="KW-1185">Reference proteome</keyword>
<evidence type="ECO:0000256" key="2">
    <source>
        <dbReference type="ARBA" id="ARBA00022516"/>
    </source>
</evidence>
<evidence type="ECO:0000256" key="10">
    <source>
        <dbReference type="ARBA" id="ARBA00023098"/>
    </source>
</evidence>
<keyword evidence="8" id="KW-0492">Microsome</keyword>
<dbReference type="PROSITE" id="PS51685">
    <property type="entry name" value="SAM_MT_ERG6_SMT"/>
    <property type="match status" value="1"/>
</dbReference>
<dbReference type="InterPro" id="IPR013705">
    <property type="entry name" value="Sterol_MeTrfase_C"/>
</dbReference>
<keyword evidence="5 12" id="KW-0949">S-adenosyl-L-methionine</keyword>
<dbReference type="GO" id="GO:0008757">
    <property type="term" value="F:S-adenosylmethionine-dependent methyltransferase activity"/>
    <property type="evidence" value="ECO:0007669"/>
    <property type="project" value="InterPro"/>
</dbReference>
<evidence type="ECO:0000256" key="12">
    <source>
        <dbReference type="PROSITE-ProRule" id="PRU01022"/>
    </source>
</evidence>
<comment type="caution">
    <text evidence="15">The sequence shown here is derived from an EMBL/GenBank/DDBJ whole genome shotgun (WGS) entry which is preliminary data.</text>
</comment>
<dbReference type="PANTHER" id="PTHR44742">
    <property type="match status" value="1"/>
</dbReference>
<evidence type="ECO:0000256" key="4">
    <source>
        <dbReference type="ARBA" id="ARBA00022679"/>
    </source>
</evidence>
<dbReference type="Pfam" id="PF08241">
    <property type="entry name" value="Methyltransf_11"/>
    <property type="match status" value="1"/>
</dbReference>
<comment type="similarity">
    <text evidence="12 13">Belongs to the class I-like SAM-binding methyltransferase superfamily. Erg6/SMT family.</text>
</comment>
<keyword evidence="11" id="KW-0472">Membrane</keyword>
<dbReference type="InterPro" id="IPR029063">
    <property type="entry name" value="SAM-dependent_MTases_sf"/>
</dbReference>
<keyword evidence="2" id="KW-0444">Lipid biosynthesis</keyword>
<evidence type="ECO:0000256" key="3">
    <source>
        <dbReference type="ARBA" id="ARBA00022603"/>
    </source>
</evidence>
<dbReference type="CDD" id="cd02440">
    <property type="entry name" value="AdoMet_MTases"/>
    <property type="match status" value="1"/>
</dbReference>
<keyword evidence="7" id="KW-0256">Endoplasmic reticulum</keyword>
<keyword evidence="10" id="KW-0443">Lipid metabolism</keyword>
<evidence type="ECO:0000256" key="7">
    <source>
        <dbReference type="ARBA" id="ARBA00022824"/>
    </source>
</evidence>
<keyword evidence="6" id="KW-0812">Transmembrane</keyword>
<dbReference type="GO" id="GO:0006694">
    <property type="term" value="P:steroid biosynthetic process"/>
    <property type="evidence" value="ECO:0007669"/>
    <property type="project" value="InterPro"/>
</dbReference>
<dbReference type="Pfam" id="PF08498">
    <property type="entry name" value="Sterol_MT_C"/>
    <property type="match status" value="1"/>
</dbReference>
<gene>
    <name evidence="15" type="ORF">HaLaN_18207</name>
</gene>
<keyword evidence="3 12" id="KW-0489">Methyltransferase</keyword>
<dbReference type="Gene3D" id="3.40.50.150">
    <property type="entry name" value="Vaccinia Virus protein VP39"/>
    <property type="match status" value="1"/>
</dbReference>
<evidence type="ECO:0000313" key="16">
    <source>
        <dbReference type="Proteomes" id="UP000485058"/>
    </source>
</evidence>
<dbReference type="InterPro" id="IPR030384">
    <property type="entry name" value="MeTrfase_SMT"/>
</dbReference>
<proteinExistence type="inferred from homology"/>
<dbReference type="InterPro" id="IPR013216">
    <property type="entry name" value="Methyltransf_11"/>
</dbReference>
<evidence type="ECO:0000256" key="11">
    <source>
        <dbReference type="ARBA" id="ARBA00023136"/>
    </source>
</evidence>
<evidence type="ECO:0000313" key="15">
    <source>
        <dbReference type="EMBL" id="GFH20994.1"/>
    </source>
</evidence>
<dbReference type="AlphaFoldDB" id="A0A699ZQI4"/>
<evidence type="ECO:0000256" key="6">
    <source>
        <dbReference type="ARBA" id="ARBA00022692"/>
    </source>
</evidence>
<dbReference type="SUPFAM" id="SSF53335">
    <property type="entry name" value="S-adenosyl-L-methionine-dependent methyltransferases"/>
    <property type="match status" value="1"/>
</dbReference>